<gene>
    <name evidence="2" type="ORF">BN2614_LOCUS1</name>
</gene>
<dbReference type="GO" id="GO:0030178">
    <property type="term" value="P:negative regulation of Wnt signaling pathway"/>
    <property type="evidence" value="ECO:0007669"/>
    <property type="project" value="TreeGrafter"/>
</dbReference>
<dbReference type="InterPro" id="IPR039664">
    <property type="entry name" value="GRB/APBB1IP"/>
</dbReference>
<feature type="domain" description="PH" evidence="1">
    <location>
        <begin position="39"/>
        <end position="148"/>
    </location>
</feature>
<sequence length="179" mass="19978">SDDVRVSTTAVRRTCSRLAAAASDSDASLQQNFLNSSSCPEIQGFLHVKELGRKSWRKLYVCLRRSGLYCSTKGASKEPRHLQLLGGLEESSVFSLIAGKKQYGAPTDYGFCIKPNKVRNETKELRLLCAEDEQGRTCWMTACRLLKWGVGCSVTLPGHRRPGSLHFKNLWPFLAAQRL</sequence>
<dbReference type="Pfam" id="PF00169">
    <property type="entry name" value="PH"/>
    <property type="match status" value="1"/>
</dbReference>
<feature type="non-terminal residue" evidence="2">
    <location>
        <position position="179"/>
    </location>
</feature>
<dbReference type="PROSITE" id="PS50003">
    <property type="entry name" value="PH_DOMAIN"/>
    <property type="match status" value="1"/>
</dbReference>
<name>A0A9X9M5G6_GULGU</name>
<organism evidence="2 3">
    <name type="scientific">Gulo gulo</name>
    <name type="common">Wolverine</name>
    <name type="synonym">Gluton</name>
    <dbReference type="NCBI Taxonomy" id="48420"/>
    <lineage>
        <taxon>Eukaryota</taxon>
        <taxon>Metazoa</taxon>
        <taxon>Chordata</taxon>
        <taxon>Craniata</taxon>
        <taxon>Vertebrata</taxon>
        <taxon>Euteleostomi</taxon>
        <taxon>Mammalia</taxon>
        <taxon>Eutheria</taxon>
        <taxon>Laurasiatheria</taxon>
        <taxon>Carnivora</taxon>
        <taxon>Caniformia</taxon>
        <taxon>Musteloidea</taxon>
        <taxon>Mustelidae</taxon>
        <taxon>Guloninae</taxon>
        <taxon>Gulo</taxon>
    </lineage>
</organism>
<evidence type="ECO:0000313" key="3">
    <source>
        <dbReference type="Proteomes" id="UP000269945"/>
    </source>
</evidence>
<evidence type="ECO:0000259" key="1">
    <source>
        <dbReference type="PROSITE" id="PS50003"/>
    </source>
</evidence>
<evidence type="ECO:0000313" key="2">
    <source>
        <dbReference type="EMBL" id="VCX37210.1"/>
    </source>
</evidence>
<dbReference type="GO" id="GO:0005158">
    <property type="term" value="F:insulin receptor binding"/>
    <property type="evidence" value="ECO:0007669"/>
    <property type="project" value="TreeGrafter"/>
</dbReference>
<accession>A0A9X9M5G6</accession>
<dbReference type="AlphaFoldDB" id="A0A9X9M5G6"/>
<dbReference type="EMBL" id="CYRY02043081">
    <property type="protein sequence ID" value="VCX37210.1"/>
    <property type="molecule type" value="Genomic_DNA"/>
</dbReference>
<dbReference type="SUPFAM" id="SSF50729">
    <property type="entry name" value="PH domain-like"/>
    <property type="match status" value="1"/>
</dbReference>
<dbReference type="GO" id="GO:0046627">
    <property type="term" value="P:negative regulation of insulin receptor signaling pathway"/>
    <property type="evidence" value="ECO:0007669"/>
    <property type="project" value="TreeGrafter"/>
</dbReference>
<dbReference type="GO" id="GO:0008286">
    <property type="term" value="P:insulin receptor signaling pathway"/>
    <property type="evidence" value="ECO:0007669"/>
    <property type="project" value="TreeGrafter"/>
</dbReference>
<dbReference type="Gene3D" id="2.30.29.30">
    <property type="entry name" value="Pleckstrin-homology domain (PH domain)/Phosphotyrosine-binding domain (PTB)"/>
    <property type="match status" value="1"/>
</dbReference>
<comment type="caution">
    <text evidence="2">The sequence shown here is derived from an EMBL/GenBank/DDBJ whole genome shotgun (WGS) entry which is preliminary data.</text>
</comment>
<dbReference type="PANTHER" id="PTHR11243:SF4">
    <property type="entry name" value="GROWTH FACTOR RECEPTOR-BOUND PROTEIN 10"/>
    <property type="match status" value="1"/>
</dbReference>
<dbReference type="PANTHER" id="PTHR11243">
    <property type="entry name" value="GROWTH FACTOR RECEPTOR-BOUND PROTEIN"/>
    <property type="match status" value="1"/>
</dbReference>
<dbReference type="FunFam" id="2.30.29.30:FF:000062">
    <property type="entry name" value="growth factor receptor-bound protein 10 isoform X1"/>
    <property type="match status" value="1"/>
</dbReference>
<proteinExistence type="predicted"/>
<dbReference type="Proteomes" id="UP000269945">
    <property type="component" value="Unassembled WGS sequence"/>
</dbReference>
<dbReference type="InterPro" id="IPR001849">
    <property type="entry name" value="PH_domain"/>
</dbReference>
<keyword evidence="3" id="KW-1185">Reference proteome</keyword>
<dbReference type="InterPro" id="IPR011993">
    <property type="entry name" value="PH-like_dom_sf"/>
</dbReference>
<dbReference type="InterPro" id="IPR039665">
    <property type="entry name" value="PH_APBB1IP"/>
</dbReference>
<dbReference type="SMART" id="SM00233">
    <property type="entry name" value="PH"/>
    <property type="match status" value="1"/>
</dbReference>
<protein>
    <recommendedName>
        <fullName evidence="1">PH domain-containing protein</fullName>
    </recommendedName>
</protein>
<dbReference type="CDD" id="cd01259">
    <property type="entry name" value="PH_APBB1IP"/>
    <property type="match status" value="1"/>
</dbReference>
<reference evidence="2 3" key="1">
    <citation type="submission" date="2018-10" db="EMBL/GenBank/DDBJ databases">
        <authorList>
            <person name="Ekblom R."/>
            <person name="Jareborg N."/>
        </authorList>
    </citation>
    <scope>NUCLEOTIDE SEQUENCE [LARGE SCALE GENOMIC DNA]</scope>
    <source>
        <tissue evidence="2">Muscle</tissue>
    </source>
</reference>